<keyword evidence="4" id="KW-1185">Reference proteome</keyword>
<dbReference type="PANTHER" id="PTHR37938">
    <property type="entry name" value="BLL0215 PROTEIN"/>
    <property type="match status" value="1"/>
</dbReference>
<evidence type="ECO:0000259" key="2">
    <source>
        <dbReference type="Pfam" id="PF03703"/>
    </source>
</evidence>
<keyword evidence="1" id="KW-0472">Membrane</keyword>
<proteinExistence type="predicted"/>
<dbReference type="Proteomes" id="UP000214566">
    <property type="component" value="Unassembled WGS sequence"/>
</dbReference>
<dbReference type="RefSeq" id="WP_013104713.1">
    <property type="nucleotide sequence ID" value="NZ_LT592170.1"/>
</dbReference>
<dbReference type="Pfam" id="PF03703">
    <property type="entry name" value="bPH_2"/>
    <property type="match status" value="1"/>
</dbReference>
<keyword evidence="1" id="KW-1133">Transmembrane helix</keyword>
<dbReference type="InterPro" id="IPR005182">
    <property type="entry name" value="YdbS-like_PH"/>
</dbReference>
<dbReference type="OrthoDB" id="3378680at2"/>
<evidence type="ECO:0000313" key="3">
    <source>
        <dbReference type="EMBL" id="SBP87811.1"/>
    </source>
</evidence>
<dbReference type="PANTHER" id="PTHR37938:SF1">
    <property type="entry name" value="BLL0215 PROTEIN"/>
    <property type="match status" value="1"/>
</dbReference>
<feature type="transmembrane region" description="Helical" evidence="1">
    <location>
        <begin position="20"/>
        <end position="41"/>
    </location>
</feature>
<accession>A0A238D3I6</accession>
<evidence type="ECO:0000256" key="1">
    <source>
        <dbReference type="SAM" id="Phobius"/>
    </source>
</evidence>
<gene>
    <name evidence="3" type="ORF">THIARS_60524</name>
</gene>
<feature type="transmembrane region" description="Helical" evidence="1">
    <location>
        <begin position="47"/>
        <end position="67"/>
    </location>
</feature>
<sequence>MSYIDRNLLTNEQILHRGYLSRIVFVSPSLLLLLGLAVLALDGDVAVIGVILLLAGVAGLLGAFIRYKTSEFAVTNKRVIMKVGLIRRTSVEIVLSKIESITVDQGIAGRIFNFGSIAVVGTGGTHDPFHRIAAPLQFRRAVQEQLAG</sequence>
<organism evidence="3 4">
    <name type="scientific">Thiomonas delicata</name>
    <name type="common">Thiomonas cuprina</name>
    <dbReference type="NCBI Taxonomy" id="364030"/>
    <lineage>
        <taxon>Bacteria</taxon>
        <taxon>Pseudomonadati</taxon>
        <taxon>Pseudomonadota</taxon>
        <taxon>Betaproteobacteria</taxon>
        <taxon>Burkholderiales</taxon>
        <taxon>Thiomonas</taxon>
    </lineage>
</organism>
<dbReference type="EMBL" id="FLMQ01000055">
    <property type="protein sequence ID" value="SBP87811.1"/>
    <property type="molecule type" value="Genomic_DNA"/>
</dbReference>
<feature type="domain" description="YdbS-like PH" evidence="2">
    <location>
        <begin position="67"/>
        <end position="139"/>
    </location>
</feature>
<protein>
    <submittedName>
        <fullName evidence="3">Putative Permease of the major facilitator superfamily</fullName>
    </submittedName>
</protein>
<reference evidence="3 4" key="1">
    <citation type="submission" date="2016-06" db="EMBL/GenBank/DDBJ databases">
        <authorList>
            <person name="Kjaerup R.B."/>
            <person name="Dalgaard T.S."/>
            <person name="Juul-Madsen H.R."/>
        </authorList>
    </citation>
    <scope>NUCLEOTIDE SEQUENCE [LARGE SCALE GENOMIC DNA]</scope>
    <source>
        <strain evidence="3 4">DSM 16361</strain>
    </source>
</reference>
<dbReference type="AlphaFoldDB" id="A0A238D3I6"/>
<name>A0A238D3I6_THIDL</name>
<evidence type="ECO:0000313" key="4">
    <source>
        <dbReference type="Proteomes" id="UP000214566"/>
    </source>
</evidence>
<keyword evidence="1" id="KW-0812">Transmembrane</keyword>